<dbReference type="Proteomes" id="UP000318833">
    <property type="component" value="Unassembled WGS sequence"/>
</dbReference>
<comment type="caution">
    <text evidence="2">The sequence shown here is derived from an EMBL/GenBank/DDBJ whole genome shotgun (WGS) entry which is preliminary data.</text>
</comment>
<proteinExistence type="predicted"/>
<sequence>MRRIRIILIFFIVAVSTGCSNDDNETSFFYELVTVQDASVPEQFNRGEIYTITVSYFRTSNCHSFAGFDYDRLANERTVSVINLVVNRGNCEELDMTDLVEVSFDFLVGEEDSYIFRFWQGKDENGDNQFLIREVPVL</sequence>
<dbReference type="EMBL" id="VLNR01000069">
    <property type="protein sequence ID" value="TSE04880.1"/>
    <property type="molecule type" value="Genomic_DNA"/>
</dbReference>
<keyword evidence="3" id="KW-1185">Reference proteome</keyword>
<name>A0A554VDD8_9FLAO</name>
<feature type="signal peptide" evidence="1">
    <location>
        <begin position="1"/>
        <end position="21"/>
    </location>
</feature>
<evidence type="ECO:0008006" key="4">
    <source>
        <dbReference type="Google" id="ProtNLM"/>
    </source>
</evidence>
<feature type="chain" id="PRO_5021974770" description="Lipoprotein" evidence="1">
    <location>
        <begin position="22"/>
        <end position="138"/>
    </location>
</feature>
<evidence type="ECO:0000256" key="1">
    <source>
        <dbReference type="SAM" id="SignalP"/>
    </source>
</evidence>
<dbReference type="OrthoDB" id="893802at2"/>
<accession>A0A554VDD8</accession>
<dbReference type="PROSITE" id="PS51257">
    <property type="entry name" value="PROKAR_LIPOPROTEIN"/>
    <property type="match status" value="1"/>
</dbReference>
<organism evidence="2 3">
    <name type="scientific">Aquimarina algiphila</name>
    <dbReference type="NCBI Taxonomy" id="2047982"/>
    <lineage>
        <taxon>Bacteria</taxon>
        <taxon>Pseudomonadati</taxon>
        <taxon>Bacteroidota</taxon>
        <taxon>Flavobacteriia</taxon>
        <taxon>Flavobacteriales</taxon>
        <taxon>Flavobacteriaceae</taxon>
        <taxon>Aquimarina</taxon>
    </lineage>
</organism>
<dbReference type="AlphaFoldDB" id="A0A554VDD8"/>
<reference evidence="2 3" key="1">
    <citation type="submission" date="2019-07" db="EMBL/GenBank/DDBJ databases">
        <title>The draft genome sequence of Aquimarina algiphila M91.</title>
        <authorList>
            <person name="Meng X."/>
        </authorList>
    </citation>
    <scope>NUCLEOTIDE SEQUENCE [LARGE SCALE GENOMIC DNA]</scope>
    <source>
        <strain evidence="2 3">M91</strain>
    </source>
</reference>
<protein>
    <recommendedName>
        <fullName evidence="4">Lipoprotein</fullName>
    </recommendedName>
</protein>
<dbReference type="RefSeq" id="WP_109436064.1">
    <property type="nucleotide sequence ID" value="NZ_CANMIK010000075.1"/>
</dbReference>
<evidence type="ECO:0000313" key="2">
    <source>
        <dbReference type="EMBL" id="TSE04880.1"/>
    </source>
</evidence>
<gene>
    <name evidence="2" type="ORF">FOF46_24660</name>
</gene>
<keyword evidence="1" id="KW-0732">Signal</keyword>
<evidence type="ECO:0000313" key="3">
    <source>
        <dbReference type="Proteomes" id="UP000318833"/>
    </source>
</evidence>